<keyword evidence="3" id="KW-1185">Reference proteome</keyword>
<evidence type="ECO:0000313" key="3">
    <source>
        <dbReference type="Proteomes" id="UP000653305"/>
    </source>
</evidence>
<accession>A0A830CKI9</accession>
<proteinExistence type="predicted"/>
<organism evidence="2 3">
    <name type="scientific">Phtheirospermum japonicum</name>
    <dbReference type="NCBI Taxonomy" id="374723"/>
    <lineage>
        <taxon>Eukaryota</taxon>
        <taxon>Viridiplantae</taxon>
        <taxon>Streptophyta</taxon>
        <taxon>Embryophyta</taxon>
        <taxon>Tracheophyta</taxon>
        <taxon>Spermatophyta</taxon>
        <taxon>Magnoliopsida</taxon>
        <taxon>eudicotyledons</taxon>
        <taxon>Gunneridae</taxon>
        <taxon>Pentapetalae</taxon>
        <taxon>asterids</taxon>
        <taxon>lamiids</taxon>
        <taxon>Lamiales</taxon>
        <taxon>Orobanchaceae</taxon>
        <taxon>Orobanchaceae incertae sedis</taxon>
        <taxon>Phtheirospermum</taxon>
    </lineage>
</organism>
<dbReference type="OrthoDB" id="1295088at2759"/>
<feature type="domain" description="KIB1-4 beta-propeller" evidence="1">
    <location>
        <begin position="3"/>
        <end position="77"/>
    </location>
</feature>
<name>A0A830CKI9_9LAMI</name>
<evidence type="ECO:0000259" key="1">
    <source>
        <dbReference type="Pfam" id="PF03478"/>
    </source>
</evidence>
<evidence type="ECO:0000313" key="2">
    <source>
        <dbReference type="EMBL" id="GFQ01178.1"/>
    </source>
</evidence>
<comment type="caution">
    <text evidence="2">The sequence shown here is derived from an EMBL/GenBank/DDBJ whole genome shotgun (WGS) entry which is preliminary data.</text>
</comment>
<reference evidence="2" key="1">
    <citation type="submission" date="2020-07" db="EMBL/GenBank/DDBJ databases">
        <title>Ethylene signaling mediates host invasion by parasitic plants.</title>
        <authorList>
            <person name="Yoshida S."/>
        </authorList>
    </citation>
    <scope>NUCLEOTIDE SEQUENCE</scope>
    <source>
        <strain evidence="2">Okayama</strain>
    </source>
</reference>
<dbReference type="EMBL" id="BMAC01000663">
    <property type="protein sequence ID" value="GFQ01178.1"/>
    <property type="molecule type" value="Genomic_DNA"/>
</dbReference>
<dbReference type="Proteomes" id="UP000653305">
    <property type="component" value="Unassembled WGS sequence"/>
</dbReference>
<dbReference type="InterPro" id="IPR005174">
    <property type="entry name" value="KIB1-4_b-propeller"/>
</dbReference>
<gene>
    <name evidence="2" type="ORF">PHJA_002261700</name>
</gene>
<sequence length="114" mass="12464">MVLVEGDILGVFVTSPSGKQVRVEKLDFNEMRWSKVESLGNKILHLSRGGSFAEICVDSNEEANKIYFNQLYNRTIGVAYSLNSGMYHSADGNFASDGSCGLTILPGATWIKPT</sequence>
<dbReference type="Pfam" id="PF03478">
    <property type="entry name" value="Beta-prop_KIB1-4"/>
    <property type="match status" value="1"/>
</dbReference>
<dbReference type="AlphaFoldDB" id="A0A830CKI9"/>
<protein>
    <recommendedName>
        <fullName evidence="1">KIB1-4 beta-propeller domain-containing protein</fullName>
    </recommendedName>
</protein>